<evidence type="ECO:0000256" key="6">
    <source>
        <dbReference type="ARBA" id="ARBA00023033"/>
    </source>
</evidence>
<name>A0A8J3MRG1_9CHLR</name>
<evidence type="ECO:0000256" key="1">
    <source>
        <dbReference type="ARBA" id="ARBA00010617"/>
    </source>
</evidence>
<dbReference type="GO" id="GO:0005506">
    <property type="term" value="F:iron ion binding"/>
    <property type="evidence" value="ECO:0007669"/>
    <property type="project" value="InterPro"/>
</dbReference>
<gene>
    <name evidence="8" type="primary">cypA</name>
    <name evidence="8" type="ORF">KSX_41650</name>
</gene>
<protein>
    <submittedName>
        <fullName evidence="8">Cytochrome P450</fullName>
    </submittedName>
</protein>
<dbReference type="Proteomes" id="UP000612362">
    <property type="component" value="Unassembled WGS sequence"/>
</dbReference>
<dbReference type="PROSITE" id="PS00086">
    <property type="entry name" value="CYTOCHROME_P450"/>
    <property type="match status" value="1"/>
</dbReference>
<evidence type="ECO:0000313" key="8">
    <source>
        <dbReference type="EMBL" id="GHO46002.1"/>
    </source>
</evidence>
<dbReference type="Gene3D" id="1.10.630.10">
    <property type="entry name" value="Cytochrome P450"/>
    <property type="match status" value="1"/>
</dbReference>
<evidence type="ECO:0000256" key="3">
    <source>
        <dbReference type="ARBA" id="ARBA00022723"/>
    </source>
</evidence>
<comment type="similarity">
    <text evidence="1 7">Belongs to the cytochrome P450 family.</text>
</comment>
<reference evidence="8" key="1">
    <citation type="submission" date="2020-10" db="EMBL/GenBank/DDBJ databases">
        <title>Taxonomic study of unclassified bacteria belonging to the class Ktedonobacteria.</title>
        <authorList>
            <person name="Yabe S."/>
            <person name="Wang C.M."/>
            <person name="Zheng Y."/>
            <person name="Sakai Y."/>
            <person name="Cavaletti L."/>
            <person name="Monciardini P."/>
            <person name="Donadio S."/>
        </authorList>
    </citation>
    <scope>NUCLEOTIDE SEQUENCE</scope>
    <source>
        <strain evidence="8">SOSP1-1</strain>
    </source>
</reference>
<dbReference type="PANTHER" id="PTHR46696:SF1">
    <property type="entry name" value="CYTOCHROME P450 YJIB-RELATED"/>
    <property type="match status" value="1"/>
</dbReference>
<dbReference type="AlphaFoldDB" id="A0A8J3MRG1"/>
<comment type="caution">
    <text evidence="8">The sequence shown here is derived from an EMBL/GenBank/DDBJ whole genome shotgun (WGS) entry which is preliminary data.</text>
</comment>
<keyword evidence="9" id="KW-1185">Reference proteome</keyword>
<dbReference type="RefSeq" id="WP_220195410.1">
    <property type="nucleotide sequence ID" value="NZ_BNJF01000002.1"/>
</dbReference>
<keyword evidence="5 7" id="KW-0408">Iron</keyword>
<dbReference type="SUPFAM" id="SSF48264">
    <property type="entry name" value="Cytochrome P450"/>
    <property type="match status" value="1"/>
</dbReference>
<accession>A0A8J3MRG1</accession>
<dbReference type="GO" id="GO:0004497">
    <property type="term" value="F:monooxygenase activity"/>
    <property type="evidence" value="ECO:0007669"/>
    <property type="project" value="UniProtKB-KW"/>
</dbReference>
<sequence length="407" mass="46391">MNQPQELNLASPTFKANPYPVFTELRAHDPLHKITLQNGRSAWLVTRYQDAEKLLRDERFVKSMRNSLTPEEIAQQQSLFSQQSSFNFLSQHMLNADPPDHTRLRSLINLSFTPRLVEQWRSRIQALTDELLDAIENKGEMDLIDQFAFPLPMMVISEMLGVPDADRSKFRSWSNLVVEAAGNPEAFRQAADQLLAFYQYMVQLIEDKRQTPADDLLSKLILAEAEGNKLSQQELVSMIFLLIIAGHETTVNLISNGVLALLEHPEQFQLLKEQPELIKTAIEEFLRYRGPLMLATQRWAREDAEYEGKHIQRGDHILIALSAANRDDEEFGAADKLDITRRENRHLAFGKGIHYCLGAPLARLEGQIAIGTLVRRFPDLRLNADPQTLTWRPGSLIMGLNTLPVSF</sequence>
<dbReference type="InterPro" id="IPR001128">
    <property type="entry name" value="Cyt_P450"/>
</dbReference>
<dbReference type="Pfam" id="PF00067">
    <property type="entry name" value="p450"/>
    <property type="match status" value="1"/>
</dbReference>
<keyword evidence="4 7" id="KW-0560">Oxidoreductase</keyword>
<dbReference type="InterPro" id="IPR002397">
    <property type="entry name" value="Cyt_P450_B"/>
</dbReference>
<evidence type="ECO:0000256" key="5">
    <source>
        <dbReference type="ARBA" id="ARBA00023004"/>
    </source>
</evidence>
<dbReference type="PANTHER" id="PTHR46696">
    <property type="entry name" value="P450, PUTATIVE (EUROFUNG)-RELATED"/>
    <property type="match status" value="1"/>
</dbReference>
<evidence type="ECO:0000256" key="7">
    <source>
        <dbReference type="RuleBase" id="RU000461"/>
    </source>
</evidence>
<organism evidence="8 9">
    <name type="scientific">Ktedonospora formicarum</name>
    <dbReference type="NCBI Taxonomy" id="2778364"/>
    <lineage>
        <taxon>Bacteria</taxon>
        <taxon>Bacillati</taxon>
        <taxon>Chloroflexota</taxon>
        <taxon>Ktedonobacteria</taxon>
        <taxon>Ktedonobacterales</taxon>
        <taxon>Ktedonobacteraceae</taxon>
        <taxon>Ktedonospora</taxon>
    </lineage>
</organism>
<dbReference type="InterPro" id="IPR017972">
    <property type="entry name" value="Cyt_P450_CS"/>
</dbReference>
<dbReference type="CDD" id="cd11029">
    <property type="entry name" value="CYP107-like"/>
    <property type="match status" value="1"/>
</dbReference>
<evidence type="ECO:0000256" key="2">
    <source>
        <dbReference type="ARBA" id="ARBA00022617"/>
    </source>
</evidence>
<dbReference type="FunFam" id="1.10.630.10:FF:000018">
    <property type="entry name" value="Cytochrome P450 monooxygenase"/>
    <property type="match status" value="1"/>
</dbReference>
<dbReference type="GO" id="GO:0020037">
    <property type="term" value="F:heme binding"/>
    <property type="evidence" value="ECO:0007669"/>
    <property type="project" value="InterPro"/>
</dbReference>
<keyword evidence="6 7" id="KW-0503">Monooxygenase</keyword>
<dbReference type="GO" id="GO:0016705">
    <property type="term" value="F:oxidoreductase activity, acting on paired donors, with incorporation or reduction of molecular oxygen"/>
    <property type="evidence" value="ECO:0007669"/>
    <property type="project" value="InterPro"/>
</dbReference>
<dbReference type="InterPro" id="IPR036396">
    <property type="entry name" value="Cyt_P450_sf"/>
</dbReference>
<evidence type="ECO:0000256" key="4">
    <source>
        <dbReference type="ARBA" id="ARBA00023002"/>
    </source>
</evidence>
<dbReference type="PRINTS" id="PR00359">
    <property type="entry name" value="BP450"/>
</dbReference>
<keyword evidence="2 7" id="KW-0349">Heme</keyword>
<proteinExistence type="inferred from homology"/>
<evidence type="ECO:0000313" key="9">
    <source>
        <dbReference type="Proteomes" id="UP000612362"/>
    </source>
</evidence>
<dbReference type="EMBL" id="BNJF01000002">
    <property type="protein sequence ID" value="GHO46002.1"/>
    <property type="molecule type" value="Genomic_DNA"/>
</dbReference>
<keyword evidence="3 7" id="KW-0479">Metal-binding</keyword>